<proteinExistence type="predicted"/>
<organism evidence="2 3">
    <name type="scientific">Planomonospora alba</name>
    <dbReference type="NCBI Taxonomy" id="161354"/>
    <lineage>
        <taxon>Bacteria</taxon>
        <taxon>Bacillati</taxon>
        <taxon>Actinomycetota</taxon>
        <taxon>Actinomycetes</taxon>
        <taxon>Streptosporangiales</taxon>
        <taxon>Streptosporangiaceae</taxon>
        <taxon>Planomonospora</taxon>
    </lineage>
</organism>
<accession>A0ABP6NGC5</accession>
<dbReference type="InterPro" id="IPR032466">
    <property type="entry name" value="Metal_Hydrolase"/>
</dbReference>
<dbReference type="Gene3D" id="3.20.20.140">
    <property type="entry name" value="Metal-dependent hydrolases"/>
    <property type="match status" value="2"/>
</dbReference>
<dbReference type="PANTHER" id="PTHR22642:SF2">
    <property type="entry name" value="PROTEIN LONG AFTER FAR-RED 3"/>
    <property type="match status" value="1"/>
</dbReference>
<dbReference type="InterPro" id="IPR011059">
    <property type="entry name" value="Metal-dep_hydrolase_composite"/>
</dbReference>
<dbReference type="Pfam" id="PF07969">
    <property type="entry name" value="Amidohydro_3"/>
    <property type="match status" value="2"/>
</dbReference>
<sequence>MTMLLRDVEVRGRRADVRLEAGHITTIGSLRPRPREDVIDGKGGALLPGLTDHHVHLLAWAAALQSVPCGPPAVRTEQDLHRALARATPDAAGWIRGVGCALSLDAQALDRLHPHHPVRLQHRGGSLWMLNTAAIRRLGLDQNDDPGIERATDGSPTGRLWRADHLVRNISEPPDLRPVAETLARWGVTSVTDATPGLTAIPPIPQHVRLLGDPAGRTPWKIVIHDHALPGIQPLVSEIAHRHAAGRPVALHCLTTEALLLALAAFDEAGSLNGDRLEHAAVVPPWALTRIAAHGLRVVTQPALLADRGSDMLREAPGAELYRYGSLLRAGVMVAPSSDAPYGPADPWQVMAAARDRTLAPGERVSTQVTLHGYLTAGDLPRSGPMTVHTGMAADLLLLEGPLQEVLQEPDAGRVRTTIIGGRVLFQRA</sequence>
<dbReference type="Gene3D" id="2.30.40.10">
    <property type="entry name" value="Urease, subunit C, domain 1"/>
    <property type="match status" value="1"/>
</dbReference>
<dbReference type="EMBL" id="BAAAUT010000034">
    <property type="protein sequence ID" value="GAA3146577.1"/>
    <property type="molecule type" value="Genomic_DNA"/>
</dbReference>
<dbReference type="SUPFAM" id="SSF51338">
    <property type="entry name" value="Composite domain of metallo-dependent hydrolases"/>
    <property type="match status" value="1"/>
</dbReference>
<evidence type="ECO:0000259" key="1">
    <source>
        <dbReference type="Pfam" id="PF07969"/>
    </source>
</evidence>
<dbReference type="PANTHER" id="PTHR22642">
    <property type="entry name" value="IMIDAZOLONEPROPIONASE"/>
    <property type="match status" value="1"/>
</dbReference>
<evidence type="ECO:0000313" key="3">
    <source>
        <dbReference type="Proteomes" id="UP001500320"/>
    </source>
</evidence>
<keyword evidence="3" id="KW-1185">Reference proteome</keyword>
<name>A0ABP6NGC5_9ACTN</name>
<comment type="caution">
    <text evidence="2">The sequence shown here is derived from an EMBL/GenBank/DDBJ whole genome shotgun (WGS) entry which is preliminary data.</text>
</comment>
<dbReference type="SUPFAM" id="SSF51556">
    <property type="entry name" value="Metallo-dependent hydrolases"/>
    <property type="match status" value="1"/>
</dbReference>
<dbReference type="Gene3D" id="3.10.310.70">
    <property type="match status" value="1"/>
</dbReference>
<dbReference type="InterPro" id="IPR013108">
    <property type="entry name" value="Amidohydro_3"/>
</dbReference>
<dbReference type="Proteomes" id="UP001500320">
    <property type="component" value="Unassembled WGS sequence"/>
</dbReference>
<evidence type="ECO:0000313" key="2">
    <source>
        <dbReference type="EMBL" id="GAA3146577.1"/>
    </source>
</evidence>
<feature type="domain" description="Amidohydrolase 3" evidence="1">
    <location>
        <begin position="240"/>
        <end position="426"/>
    </location>
</feature>
<feature type="domain" description="Amidohydrolase 3" evidence="1">
    <location>
        <begin position="37"/>
        <end position="174"/>
    </location>
</feature>
<dbReference type="RefSeq" id="WP_344862082.1">
    <property type="nucleotide sequence ID" value="NZ_BAAAUT010000034.1"/>
</dbReference>
<protein>
    <submittedName>
        <fullName evidence="2">Amidohydrolase family protein</fullName>
    </submittedName>
</protein>
<gene>
    <name evidence="2" type="ORF">GCM10010466_42000</name>
</gene>
<reference evidence="3" key="1">
    <citation type="journal article" date="2019" name="Int. J. Syst. Evol. Microbiol.">
        <title>The Global Catalogue of Microorganisms (GCM) 10K type strain sequencing project: providing services to taxonomists for standard genome sequencing and annotation.</title>
        <authorList>
            <consortium name="The Broad Institute Genomics Platform"/>
            <consortium name="The Broad Institute Genome Sequencing Center for Infectious Disease"/>
            <person name="Wu L."/>
            <person name="Ma J."/>
        </authorList>
    </citation>
    <scope>NUCLEOTIDE SEQUENCE [LARGE SCALE GENOMIC DNA]</scope>
    <source>
        <strain evidence="3">JCM 9373</strain>
    </source>
</reference>